<dbReference type="Pfam" id="PF05724">
    <property type="entry name" value="TPMT"/>
    <property type="match status" value="1"/>
</dbReference>
<evidence type="ECO:0000256" key="5">
    <source>
        <dbReference type="ARBA" id="ARBA00022490"/>
    </source>
</evidence>
<dbReference type="InterPro" id="IPR008854">
    <property type="entry name" value="TPMT"/>
</dbReference>
<evidence type="ECO:0000256" key="1">
    <source>
        <dbReference type="ARBA" id="ARBA00000903"/>
    </source>
</evidence>
<keyword evidence="8 9" id="KW-0949">S-adenosyl-L-methionine</keyword>
<evidence type="ECO:0000256" key="8">
    <source>
        <dbReference type="ARBA" id="ARBA00022691"/>
    </source>
</evidence>
<gene>
    <name evidence="9" type="primary">tpm</name>
    <name evidence="10" type="ORF">J3998_10110</name>
</gene>
<evidence type="ECO:0000256" key="7">
    <source>
        <dbReference type="ARBA" id="ARBA00022679"/>
    </source>
</evidence>
<dbReference type="Proteomes" id="UP000664835">
    <property type="component" value="Unassembled WGS sequence"/>
</dbReference>
<comment type="subcellular location">
    <subcellularLocation>
        <location evidence="2 9">Cytoplasm</location>
    </subcellularLocation>
</comment>
<accession>A0ABS3Q6H2</accession>
<keyword evidence="5 9" id="KW-0963">Cytoplasm</keyword>
<dbReference type="PANTHER" id="PTHR10259">
    <property type="entry name" value="THIOPURINE S-METHYLTRANSFERASE"/>
    <property type="match status" value="1"/>
</dbReference>
<evidence type="ECO:0000256" key="9">
    <source>
        <dbReference type="HAMAP-Rule" id="MF_00812"/>
    </source>
</evidence>
<evidence type="ECO:0000256" key="3">
    <source>
        <dbReference type="ARBA" id="ARBA00008145"/>
    </source>
</evidence>
<dbReference type="GO" id="GO:0008119">
    <property type="term" value="F:thiopurine S-methyltransferase activity"/>
    <property type="evidence" value="ECO:0007669"/>
    <property type="project" value="UniProtKB-EC"/>
</dbReference>
<comment type="caution">
    <text evidence="10">The sequence shown here is derived from an EMBL/GenBank/DDBJ whole genome shotgun (WGS) entry which is preliminary data.</text>
</comment>
<evidence type="ECO:0000256" key="6">
    <source>
        <dbReference type="ARBA" id="ARBA00022603"/>
    </source>
</evidence>
<dbReference type="EC" id="2.1.1.67" evidence="4 9"/>
<proteinExistence type="inferred from homology"/>
<dbReference type="HAMAP" id="MF_00812">
    <property type="entry name" value="Thiopur_methtran"/>
    <property type="match status" value="1"/>
</dbReference>
<dbReference type="NCBIfam" id="NF009732">
    <property type="entry name" value="PRK13255.1"/>
    <property type="match status" value="1"/>
</dbReference>
<feature type="binding site" evidence="9">
    <location>
        <position position="66"/>
    </location>
    <ligand>
        <name>S-adenosyl-L-methionine</name>
        <dbReference type="ChEBI" id="CHEBI:59789"/>
    </ligand>
</feature>
<evidence type="ECO:0000313" key="10">
    <source>
        <dbReference type="EMBL" id="MBO1927929.1"/>
    </source>
</evidence>
<evidence type="ECO:0000256" key="4">
    <source>
        <dbReference type="ARBA" id="ARBA00011905"/>
    </source>
</evidence>
<keyword evidence="6 9" id="KW-0489">Methyltransferase</keyword>
<dbReference type="Gene3D" id="3.40.50.150">
    <property type="entry name" value="Vaccinia Virus protein VP39"/>
    <property type="match status" value="1"/>
</dbReference>
<sequence>MQADFWHDMWASGVVGFHQQEINRFLRDFWPKLELEGQGRVLVPLCGKSLDMLWLRKLGHEVLGIELSQKALDEFLSENQLNAEPVQHDNYCGYELEQMTLLCGDFFQLTAEDCMQVQAVYDRASIVALPPKMRHDYARHLQKVLPKGTPFLMVIMEYDQSTMNGPPFSVLESEVRELFAEFASIEVVDEERFERKGNAVTEKVLLLRP</sequence>
<reference evidence="10 11" key="1">
    <citation type="submission" date="2021-03" db="EMBL/GenBank/DDBJ databases">
        <title>Thiomicrorhabdus sp.nov.,novel sulfur-oxidizing bacteria isolated from coastal sediment.</title>
        <authorList>
            <person name="Liu X."/>
        </authorList>
    </citation>
    <scope>NUCLEOTIDE SEQUENCE [LARGE SCALE GENOMIC DNA]</scope>
    <source>
        <strain evidence="10 11">6S2-11</strain>
    </source>
</reference>
<evidence type="ECO:0000256" key="2">
    <source>
        <dbReference type="ARBA" id="ARBA00004496"/>
    </source>
</evidence>
<dbReference type="PROSITE" id="PS51585">
    <property type="entry name" value="SAM_MT_TPMT"/>
    <property type="match status" value="1"/>
</dbReference>
<organism evidence="10 11">
    <name type="scientific">Thiomicrorhabdus marina</name>
    <dbReference type="NCBI Taxonomy" id="2818442"/>
    <lineage>
        <taxon>Bacteria</taxon>
        <taxon>Pseudomonadati</taxon>
        <taxon>Pseudomonadota</taxon>
        <taxon>Gammaproteobacteria</taxon>
        <taxon>Thiotrichales</taxon>
        <taxon>Piscirickettsiaceae</taxon>
        <taxon>Thiomicrorhabdus</taxon>
    </lineage>
</organism>
<dbReference type="InterPro" id="IPR025835">
    <property type="entry name" value="Thiopurine_S-MeTrfase"/>
</dbReference>
<keyword evidence="11" id="KW-1185">Reference proteome</keyword>
<evidence type="ECO:0000313" key="11">
    <source>
        <dbReference type="Proteomes" id="UP000664835"/>
    </source>
</evidence>
<dbReference type="NCBIfam" id="TIGR03840">
    <property type="entry name" value="TMPT_Se_Te"/>
    <property type="match status" value="1"/>
</dbReference>
<keyword evidence="7 9" id="KW-0808">Transferase</keyword>
<feature type="binding site" evidence="9">
    <location>
        <position position="10"/>
    </location>
    <ligand>
        <name>S-adenosyl-L-methionine</name>
        <dbReference type="ChEBI" id="CHEBI:59789"/>
    </ligand>
</feature>
<dbReference type="PIRSF" id="PIRSF023956">
    <property type="entry name" value="Thiopurine_S-methyltransferase"/>
    <property type="match status" value="1"/>
</dbReference>
<protein>
    <recommendedName>
        <fullName evidence="4 9">Thiopurine S-methyltransferase</fullName>
        <ecNumber evidence="4 9">2.1.1.67</ecNumber>
    </recommendedName>
    <alternativeName>
        <fullName evidence="9">Thiopurine methyltransferase</fullName>
    </alternativeName>
</protein>
<dbReference type="EMBL" id="JAGETV010000021">
    <property type="protein sequence ID" value="MBO1927929.1"/>
    <property type="molecule type" value="Genomic_DNA"/>
</dbReference>
<feature type="binding site" evidence="9">
    <location>
        <position position="45"/>
    </location>
    <ligand>
        <name>S-adenosyl-L-methionine</name>
        <dbReference type="ChEBI" id="CHEBI:59789"/>
    </ligand>
</feature>
<dbReference type="RefSeq" id="WP_208150544.1">
    <property type="nucleotide sequence ID" value="NZ_JAGETV010000021.1"/>
</dbReference>
<dbReference type="InterPro" id="IPR022474">
    <property type="entry name" value="Thiopur_S-MeTfrase_Se/Te_detox"/>
</dbReference>
<dbReference type="InterPro" id="IPR029063">
    <property type="entry name" value="SAM-dependent_MTases_sf"/>
</dbReference>
<dbReference type="GO" id="GO:0032259">
    <property type="term" value="P:methylation"/>
    <property type="evidence" value="ECO:0007669"/>
    <property type="project" value="UniProtKB-KW"/>
</dbReference>
<name>A0ABS3Q6H2_9GAMM</name>
<comment type="similarity">
    <text evidence="3 9">Belongs to the class I-like SAM-binding methyltransferase superfamily. TPMT family.</text>
</comment>
<dbReference type="SUPFAM" id="SSF53335">
    <property type="entry name" value="S-adenosyl-L-methionine-dependent methyltransferases"/>
    <property type="match status" value="1"/>
</dbReference>
<dbReference type="PANTHER" id="PTHR10259:SF11">
    <property type="entry name" value="THIOPURINE S-METHYLTRANSFERASE"/>
    <property type="match status" value="1"/>
</dbReference>
<comment type="catalytic activity">
    <reaction evidence="1 9">
        <text>S-adenosyl-L-methionine + a thiopurine = S-adenosyl-L-homocysteine + a thiopurine S-methylether.</text>
        <dbReference type="EC" id="2.1.1.67"/>
    </reaction>
</comment>
<feature type="binding site" evidence="9">
    <location>
        <position position="123"/>
    </location>
    <ligand>
        <name>S-adenosyl-L-methionine</name>
        <dbReference type="ChEBI" id="CHEBI:59789"/>
    </ligand>
</feature>